<evidence type="ECO:0000313" key="2">
    <source>
        <dbReference type="Proteomes" id="UP001150879"/>
    </source>
</evidence>
<dbReference type="AlphaFoldDB" id="A0A9W9IUE0"/>
<sequence>MTQVPTKAALNSRRSGRAMLSAHSIVFGMIQQGESSPAISDPAVLQFHMAHQAELLYLKSYGP</sequence>
<dbReference type="Proteomes" id="UP001150879">
    <property type="component" value="Unassembled WGS sequence"/>
</dbReference>
<keyword evidence="2" id="KW-1185">Reference proteome</keyword>
<dbReference type="EMBL" id="JAPQKP010000006">
    <property type="protein sequence ID" value="KAJ5184940.1"/>
    <property type="molecule type" value="Genomic_DNA"/>
</dbReference>
<accession>A0A9W9IUE0</accession>
<proteinExistence type="predicted"/>
<organism evidence="1 2">
    <name type="scientific">Penicillium cf. griseofulvum</name>
    <dbReference type="NCBI Taxonomy" id="2972120"/>
    <lineage>
        <taxon>Eukaryota</taxon>
        <taxon>Fungi</taxon>
        <taxon>Dikarya</taxon>
        <taxon>Ascomycota</taxon>
        <taxon>Pezizomycotina</taxon>
        <taxon>Eurotiomycetes</taxon>
        <taxon>Eurotiomycetidae</taxon>
        <taxon>Eurotiales</taxon>
        <taxon>Aspergillaceae</taxon>
        <taxon>Penicillium</taxon>
    </lineage>
</organism>
<reference evidence="1" key="1">
    <citation type="submission" date="2022-11" db="EMBL/GenBank/DDBJ databases">
        <authorList>
            <person name="Petersen C."/>
        </authorList>
    </citation>
    <scope>NUCLEOTIDE SEQUENCE</scope>
    <source>
        <strain evidence="1">IBT 16849</strain>
    </source>
</reference>
<gene>
    <name evidence="1" type="ORF">N7472_009780</name>
</gene>
<evidence type="ECO:0000313" key="1">
    <source>
        <dbReference type="EMBL" id="KAJ5184940.1"/>
    </source>
</evidence>
<protein>
    <submittedName>
        <fullName evidence="1">Uncharacterized protein</fullName>
    </submittedName>
</protein>
<comment type="caution">
    <text evidence="1">The sequence shown here is derived from an EMBL/GenBank/DDBJ whole genome shotgun (WGS) entry which is preliminary data.</text>
</comment>
<name>A0A9W9IUE0_9EURO</name>
<reference evidence="1" key="2">
    <citation type="journal article" date="2023" name="IMA Fungus">
        <title>Comparative genomic study of the Penicillium genus elucidates a diverse pangenome and 15 lateral gene transfer events.</title>
        <authorList>
            <person name="Petersen C."/>
            <person name="Sorensen T."/>
            <person name="Nielsen M.R."/>
            <person name="Sondergaard T.E."/>
            <person name="Sorensen J.L."/>
            <person name="Fitzpatrick D.A."/>
            <person name="Frisvad J.C."/>
            <person name="Nielsen K.L."/>
        </authorList>
    </citation>
    <scope>NUCLEOTIDE SEQUENCE</scope>
    <source>
        <strain evidence="1">IBT 16849</strain>
    </source>
</reference>